<dbReference type="EMBL" id="CP023777">
    <property type="protein sequence ID" value="ATL48306.1"/>
    <property type="molecule type" value="Genomic_DNA"/>
</dbReference>
<accession>A0A291QWG4</accession>
<evidence type="ECO:0000313" key="3">
    <source>
        <dbReference type="Proteomes" id="UP000220133"/>
    </source>
</evidence>
<gene>
    <name evidence="2" type="ORF">COR50_14660</name>
</gene>
<feature type="domain" description="N-acetyltransferase" evidence="1">
    <location>
        <begin position="1"/>
        <end position="157"/>
    </location>
</feature>
<evidence type="ECO:0000259" key="1">
    <source>
        <dbReference type="PROSITE" id="PS51186"/>
    </source>
</evidence>
<dbReference type="InterPro" id="IPR016181">
    <property type="entry name" value="Acyl_CoA_acyltransferase"/>
</dbReference>
<evidence type="ECO:0000313" key="2">
    <source>
        <dbReference type="EMBL" id="ATL48306.1"/>
    </source>
</evidence>
<keyword evidence="3" id="KW-1185">Reference proteome</keyword>
<dbReference type="AlphaFoldDB" id="A0A291QWG4"/>
<organism evidence="2 3">
    <name type="scientific">Chitinophaga caeni</name>
    <dbReference type="NCBI Taxonomy" id="2029983"/>
    <lineage>
        <taxon>Bacteria</taxon>
        <taxon>Pseudomonadati</taxon>
        <taxon>Bacteroidota</taxon>
        <taxon>Chitinophagia</taxon>
        <taxon>Chitinophagales</taxon>
        <taxon>Chitinophagaceae</taxon>
        <taxon>Chitinophaga</taxon>
    </lineage>
</organism>
<dbReference type="RefSeq" id="WP_098194680.1">
    <property type="nucleotide sequence ID" value="NZ_CP023777.1"/>
</dbReference>
<name>A0A291QWG4_9BACT</name>
<dbReference type="KEGG" id="cbae:COR50_14660"/>
<dbReference type="Gene3D" id="3.40.630.30">
    <property type="match status" value="1"/>
</dbReference>
<protein>
    <recommendedName>
        <fullName evidence="1">N-acetyltransferase domain-containing protein</fullName>
    </recommendedName>
</protein>
<dbReference type="SUPFAM" id="SSF55729">
    <property type="entry name" value="Acyl-CoA N-acyltransferases (Nat)"/>
    <property type="match status" value="1"/>
</dbReference>
<reference evidence="2 3" key="1">
    <citation type="submission" date="2017-10" db="EMBL/GenBank/DDBJ databases">
        <title>Paenichitinophaga pekingensis gen. nov., sp. nov., isolated from activated sludge.</title>
        <authorList>
            <person name="Jin D."/>
            <person name="Kong X."/>
            <person name="Deng Y."/>
            <person name="Bai Z."/>
        </authorList>
    </citation>
    <scope>NUCLEOTIDE SEQUENCE [LARGE SCALE GENOMIC DNA]</scope>
    <source>
        <strain evidence="2 3">13</strain>
    </source>
</reference>
<dbReference type="Pfam" id="PF00583">
    <property type="entry name" value="Acetyltransf_1"/>
    <property type="match status" value="1"/>
</dbReference>
<dbReference type="GO" id="GO:0016747">
    <property type="term" value="F:acyltransferase activity, transferring groups other than amino-acyl groups"/>
    <property type="evidence" value="ECO:0007669"/>
    <property type="project" value="InterPro"/>
</dbReference>
<dbReference type="Proteomes" id="UP000220133">
    <property type="component" value="Chromosome"/>
</dbReference>
<dbReference type="OrthoDB" id="4228396at2"/>
<dbReference type="InterPro" id="IPR000182">
    <property type="entry name" value="GNAT_dom"/>
</dbReference>
<sequence length="272" mass="31022">MTFRSLANIPAQEVVQCFLEAFKDYYVKFNAAPQYFINRWKAAKVDFDLSFGAFIDERLVGFVLMGIDDWNGYKTAYNAGTGVIPQFRGKRIVQKLYDHFIPLLKAQGIEQSILEVITVNEIAIRAYNAIGYEIERELFCFSGTCKQKTTRKILKEPFHTGISIGAQPQAYSWENTTEHLLMTPQLYECWTTVDDSGGIIGKALIQPNTGYIAQYEFQSVENGIELMQSIASHCNILKINNVDEHHQMALEVFRSSGLQDIIQQYEMKLVLS</sequence>
<dbReference type="PROSITE" id="PS51186">
    <property type="entry name" value="GNAT"/>
    <property type="match status" value="1"/>
</dbReference>
<proteinExistence type="predicted"/>
<dbReference type="CDD" id="cd04301">
    <property type="entry name" value="NAT_SF"/>
    <property type="match status" value="1"/>
</dbReference>